<keyword evidence="5 8" id="KW-0408">Iron</keyword>
<dbReference type="Pfam" id="PF13370">
    <property type="entry name" value="Fer4_13"/>
    <property type="match status" value="1"/>
</dbReference>
<keyword evidence="7" id="KW-0003">3Fe-4S</keyword>
<dbReference type="RefSeq" id="WP_231446993.1">
    <property type="nucleotide sequence ID" value="NZ_JAJOMB010000016.1"/>
</dbReference>
<dbReference type="GO" id="GO:0009055">
    <property type="term" value="F:electron transfer activity"/>
    <property type="evidence" value="ECO:0007669"/>
    <property type="project" value="UniProtKB-UniRule"/>
</dbReference>
<dbReference type="Gene3D" id="3.30.70.20">
    <property type="match status" value="1"/>
</dbReference>
<proteinExistence type="predicted"/>
<dbReference type="Proteomes" id="UP001138997">
    <property type="component" value="Unassembled WGS sequence"/>
</dbReference>
<organism evidence="10 11">
    <name type="scientific">Kineosporia babensis</name>
    <dbReference type="NCBI Taxonomy" id="499548"/>
    <lineage>
        <taxon>Bacteria</taxon>
        <taxon>Bacillati</taxon>
        <taxon>Actinomycetota</taxon>
        <taxon>Actinomycetes</taxon>
        <taxon>Kineosporiales</taxon>
        <taxon>Kineosporiaceae</taxon>
        <taxon>Kineosporia</taxon>
    </lineage>
</organism>
<sequence>MKLSADQDKCIGAGRCVLVAPELFDQRDDDGVVEILQEQPPPAQLEIARNAVALCPAAALFAEDA</sequence>
<evidence type="ECO:0000256" key="2">
    <source>
        <dbReference type="ARBA" id="ARBA00022448"/>
    </source>
</evidence>
<name>A0A9X1T2B4_9ACTN</name>
<comment type="function">
    <text evidence="8">Ferredoxins are iron-sulfur proteins that transfer electrons in a wide variety of metabolic reactions.</text>
</comment>
<dbReference type="PANTHER" id="PTHR36923:SF3">
    <property type="entry name" value="FERREDOXIN"/>
    <property type="match status" value="1"/>
</dbReference>
<evidence type="ECO:0000259" key="9">
    <source>
        <dbReference type="PROSITE" id="PS51379"/>
    </source>
</evidence>
<dbReference type="InterPro" id="IPR017896">
    <property type="entry name" value="4Fe4S_Fe-S-bd"/>
</dbReference>
<evidence type="ECO:0000256" key="3">
    <source>
        <dbReference type="ARBA" id="ARBA00022723"/>
    </source>
</evidence>
<dbReference type="InterPro" id="IPR001080">
    <property type="entry name" value="3Fe4S_ferredoxin"/>
</dbReference>
<evidence type="ECO:0000313" key="11">
    <source>
        <dbReference type="Proteomes" id="UP001138997"/>
    </source>
</evidence>
<dbReference type="SUPFAM" id="SSF54862">
    <property type="entry name" value="4Fe-4S ferredoxins"/>
    <property type="match status" value="1"/>
</dbReference>
<feature type="domain" description="4Fe-4S ferredoxin-type" evidence="9">
    <location>
        <begin position="1"/>
        <end position="29"/>
    </location>
</feature>
<dbReference type="GO" id="GO:0051538">
    <property type="term" value="F:3 iron, 4 sulfur cluster binding"/>
    <property type="evidence" value="ECO:0007669"/>
    <property type="project" value="UniProtKB-KW"/>
</dbReference>
<accession>A0A9X1T2B4</accession>
<comment type="caution">
    <text evidence="10">The sequence shown here is derived from an EMBL/GenBank/DDBJ whole genome shotgun (WGS) entry which is preliminary data.</text>
</comment>
<gene>
    <name evidence="10" type="ORF">LR394_26475</name>
</gene>
<dbReference type="PRINTS" id="PR00352">
    <property type="entry name" value="3FE4SFRDOXIN"/>
</dbReference>
<comment type="cofactor">
    <cofactor evidence="1">
        <name>[3Fe-4S] cluster</name>
        <dbReference type="ChEBI" id="CHEBI:21137"/>
    </cofactor>
</comment>
<dbReference type="AlphaFoldDB" id="A0A9X1T2B4"/>
<dbReference type="PANTHER" id="PTHR36923">
    <property type="entry name" value="FERREDOXIN"/>
    <property type="match status" value="1"/>
</dbReference>
<keyword evidence="6 8" id="KW-0411">Iron-sulfur</keyword>
<evidence type="ECO:0000256" key="1">
    <source>
        <dbReference type="ARBA" id="ARBA00001927"/>
    </source>
</evidence>
<keyword evidence="4 8" id="KW-0249">Electron transport</keyword>
<dbReference type="GO" id="GO:0005506">
    <property type="term" value="F:iron ion binding"/>
    <property type="evidence" value="ECO:0007669"/>
    <property type="project" value="UniProtKB-UniRule"/>
</dbReference>
<protein>
    <recommendedName>
        <fullName evidence="8">Ferredoxin</fullName>
    </recommendedName>
</protein>
<evidence type="ECO:0000256" key="5">
    <source>
        <dbReference type="ARBA" id="ARBA00023004"/>
    </source>
</evidence>
<reference evidence="10" key="1">
    <citation type="submission" date="2021-11" db="EMBL/GenBank/DDBJ databases">
        <title>Streptomyces corallinus and Kineosporia corallina sp. nov., two new coral-derived marine actinobacteria.</title>
        <authorList>
            <person name="Buangrab K."/>
            <person name="Sutthacheep M."/>
            <person name="Yeemin T."/>
            <person name="Harunari E."/>
            <person name="Igarashi Y."/>
            <person name="Sripreechasak P."/>
            <person name="Kanchanasin P."/>
            <person name="Tanasupawat S."/>
            <person name="Phongsopitanun W."/>
        </authorList>
    </citation>
    <scope>NUCLEOTIDE SEQUENCE</scope>
    <source>
        <strain evidence="10">JCM 31032</strain>
    </source>
</reference>
<dbReference type="EMBL" id="JAJOMB010000016">
    <property type="protein sequence ID" value="MCD5314458.1"/>
    <property type="molecule type" value="Genomic_DNA"/>
</dbReference>
<evidence type="ECO:0000256" key="4">
    <source>
        <dbReference type="ARBA" id="ARBA00022982"/>
    </source>
</evidence>
<keyword evidence="3 8" id="KW-0479">Metal-binding</keyword>
<keyword evidence="2 8" id="KW-0813">Transport</keyword>
<dbReference type="InterPro" id="IPR051269">
    <property type="entry name" value="Fe-S_cluster_ET"/>
</dbReference>
<evidence type="ECO:0000256" key="7">
    <source>
        <dbReference type="ARBA" id="ARBA00023291"/>
    </source>
</evidence>
<evidence type="ECO:0000313" key="10">
    <source>
        <dbReference type="EMBL" id="MCD5314458.1"/>
    </source>
</evidence>
<evidence type="ECO:0000256" key="6">
    <source>
        <dbReference type="ARBA" id="ARBA00023014"/>
    </source>
</evidence>
<evidence type="ECO:0000256" key="8">
    <source>
        <dbReference type="RuleBase" id="RU368020"/>
    </source>
</evidence>
<dbReference type="PROSITE" id="PS51379">
    <property type="entry name" value="4FE4S_FER_2"/>
    <property type="match status" value="1"/>
</dbReference>
<keyword evidence="11" id="KW-1185">Reference proteome</keyword>